<accession>A0ABD6EDI8</accession>
<evidence type="ECO:0000313" key="1">
    <source>
        <dbReference type="EMBL" id="MFH4974908.1"/>
    </source>
</evidence>
<keyword evidence="2" id="KW-1185">Reference proteome</keyword>
<name>A0ABD6EDI8_9BILA</name>
<protein>
    <submittedName>
        <fullName evidence="1">Uncharacterized protein</fullName>
    </submittedName>
</protein>
<gene>
    <name evidence="1" type="ORF">AB6A40_001617</name>
</gene>
<comment type="caution">
    <text evidence="1">The sequence shown here is derived from an EMBL/GenBank/DDBJ whole genome shotgun (WGS) entry which is preliminary data.</text>
</comment>
<reference evidence="1 2" key="1">
    <citation type="submission" date="2024-08" db="EMBL/GenBank/DDBJ databases">
        <title>Gnathostoma spinigerum genome.</title>
        <authorList>
            <person name="Gonzalez-Bertolin B."/>
            <person name="Monzon S."/>
            <person name="Zaballos A."/>
            <person name="Jimenez P."/>
            <person name="Dekumyoy P."/>
            <person name="Varona S."/>
            <person name="Cuesta I."/>
            <person name="Sumanam S."/>
            <person name="Adisakwattana P."/>
            <person name="Gasser R.B."/>
            <person name="Hernandez-Gonzalez A."/>
            <person name="Young N.D."/>
            <person name="Perteguer M.J."/>
        </authorList>
    </citation>
    <scope>NUCLEOTIDE SEQUENCE [LARGE SCALE GENOMIC DNA]</scope>
    <source>
        <strain evidence="1">AL3</strain>
        <tissue evidence="1">Liver</tissue>
    </source>
</reference>
<dbReference type="EMBL" id="JBGFUD010000616">
    <property type="protein sequence ID" value="MFH4974908.1"/>
    <property type="molecule type" value="Genomic_DNA"/>
</dbReference>
<sequence>MWQHEVILIRFLLAYIEEITDRHLTTDYLKDCSYRVYSDQIPPDDSPHDCYPFRVYHNIAPTVGKRPEFELSTAYTMLSSQYVYQRTSASIDTLPLPFSA</sequence>
<evidence type="ECO:0000313" key="2">
    <source>
        <dbReference type="Proteomes" id="UP001608902"/>
    </source>
</evidence>
<proteinExistence type="predicted"/>
<dbReference type="Proteomes" id="UP001608902">
    <property type="component" value="Unassembled WGS sequence"/>
</dbReference>
<dbReference type="AlphaFoldDB" id="A0ABD6EDI8"/>
<organism evidence="1 2">
    <name type="scientific">Gnathostoma spinigerum</name>
    <dbReference type="NCBI Taxonomy" id="75299"/>
    <lineage>
        <taxon>Eukaryota</taxon>
        <taxon>Metazoa</taxon>
        <taxon>Ecdysozoa</taxon>
        <taxon>Nematoda</taxon>
        <taxon>Chromadorea</taxon>
        <taxon>Rhabditida</taxon>
        <taxon>Spirurina</taxon>
        <taxon>Gnathostomatomorpha</taxon>
        <taxon>Gnathostomatoidea</taxon>
        <taxon>Gnathostomatidae</taxon>
        <taxon>Gnathostoma</taxon>
    </lineage>
</organism>